<feature type="region of interest" description="Disordered" evidence="5">
    <location>
        <begin position="664"/>
        <end position="706"/>
    </location>
</feature>
<feature type="transmembrane region" description="Helical" evidence="6">
    <location>
        <begin position="331"/>
        <end position="352"/>
    </location>
</feature>
<dbReference type="InterPro" id="IPR050230">
    <property type="entry name" value="CALM/Myosin/TropC-like"/>
</dbReference>
<dbReference type="VEuPathDB" id="FungiDB:H310_11291"/>
<evidence type="ECO:0000256" key="6">
    <source>
        <dbReference type="SAM" id="Phobius"/>
    </source>
</evidence>
<dbReference type="VEuPathDB" id="FungiDB:H310_11292"/>
<organism evidence="8 9">
    <name type="scientific">Aphanomyces invadans</name>
    <dbReference type="NCBI Taxonomy" id="157072"/>
    <lineage>
        <taxon>Eukaryota</taxon>
        <taxon>Sar</taxon>
        <taxon>Stramenopiles</taxon>
        <taxon>Oomycota</taxon>
        <taxon>Saprolegniomycetes</taxon>
        <taxon>Saprolegniales</taxon>
        <taxon>Verrucalvaceae</taxon>
        <taxon>Aphanomyces</taxon>
    </lineage>
</organism>
<evidence type="ECO:0000256" key="1">
    <source>
        <dbReference type="ARBA" id="ARBA00005253"/>
    </source>
</evidence>
<evidence type="ECO:0000256" key="5">
    <source>
        <dbReference type="SAM" id="MobiDB-lite"/>
    </source>
</evidence>
<dbReference type="CDD" id="cd00051">
    <property type="entry name" value="EFh"/>
    <property type="match status" value="1"/>
</dbReference>
<dbReference type="PROSITE" id="PS00018">
    <property type="entry name" value="EF_HAND_1"/>
    <property type="match status" value="1"/>
</dbReference>
<feature type="transmembrane region" description="Helical" evidence="6">
    <location>
        <begin position="100"/>
        <end position="123"/>
    </location>
</feature>
<dbReference type="InterPro" id="IPR018247">
    <property type="entry name" value="EF_Hand_1_Ca_BS"/>
</dbReference>
<sequence>MVTSYQQGLCIDGHDLLVAIQWPAVKSLGISYVFSTMGVWPFSRLASWTDKHGLKHLDRVLDFIEERSACFLLHHIAFCVAVSGGGHGEEEETESADEGFYNVMASIVTITVLIFLSIVFEMVRAEINMPFVNTIFNELTTLGFIGSILFLMSKSGYLGQISQALFGHDKEMELLETIEMLHMALFLFVIIFLLLCMYVHRALSHRHQAIDSVLLQFGIQVQNELREFERRAPYVQVVVADYCLSIEPATSWRTKLSWRRWQDIAKCKREMVYVSLRRRFVDYHSNHPVRPTANLSSTTGEEVMRENVFPFNEYLTIISGEVMARLIQIDAITWVALEICIVVLIFVCWWVGPDNEVFVLLGGGAILIGLNQLVYRRIYTMRTLLTPPLLFKKADRYRAKPAWRAQHGLPLLPSSPCMSDEKVPLLSSEVKLATDNIPPFLLQLPQGGVELTPQQLADAQKALLGGGNGVLLALFSTRLVFLFTALHLSVFVMRTAGQLVHRNDMNALEKGVIFILLALPSLIVASVSTMIARVRSKGIAIEAVPDAVGGAVALFPSHAKCVEMVLGCATVSMKVPRVINKVMRILKARQTLRTLRFVAEMKVYLREHHANEEKAASMKETATVPTPDVDALRRRSLSFNDATSPALPTHHKSTIDHSASVATTGGAGLSALSPRTRTTVEEPMSPMSEPSSRSKAHGKRDKYDEESERREVNSIFCLFDRDKSGAITRDEMQSLLHVISPDMTEAQISRIILVLDQHHTGEVTFEEFYQWCRSHIHEHSSKHSKHHLIREVFKMIDTDGSGYITVEVGLS</sequence>
<dbReference type="SMART" id="SM00054">
    <property type="entry name" value="EFh"/>
    <property type="match status" value="3"/>
</dbReference>
<dbReference type="SUPFAM" id="SSF47473">
    <property type="entry name" value="EF-hand"/>
    <property type="match status" value="1"/>
</dbReference>
<evidence type="ECO:0000256" key="3">
    <source>
        <dbReference type="ARBA" id="ARBA00022737"/>
    </source>
</evidence>
<evidence type="ECO:0000313" key="9">
    <source>
        <dbReference type="Proteomes" id="UP000285060"/>
    </source>
</evidence>
<comment type="caution">
    <text evidence="8">The sequence shown here is derived from an EMBL/GenBank/DDBJ whole genome shotgun (WGS) entry which is preliminary data.</text>
</comment>
<keyword evidence="6" id="KW-1133">Transmembrane helix</keyword>
<dbReference type="AlphaFoldDB" id="A0A418AY81"/>
<evidence type="ECO:0000256" key="2">
    <source>
        <dbReference type="ARBA" id="ARBA00020786"/>
    </source>
</evidence>
<dbReference type="Pfam" id="PF13499">
    <property type="entry name" value="EF-hand_7"/>
    <property type="match status" value="1"/>
</dbReference>
<feature type="transmembrane region" description="Helical" evidence="6">
    <location>
        <begin position="470"/>
        <end position="492"/>
    </location>
</feature>
<feature type="transmembrane region" description="Helical" evidence="6">
    <location>
        <begin position="512"/>
        <end position="532"/>
    </location>
</feature>
<accession>A0A418AY81</accession>
<keyword evidence="3" id="KW-0677">Repeat</keyword>
<feature type="transmembrane region" description="Helical" evidence="6">
    <location>
        <begin position="69"/>
        <end position="88"/>
    </location>
</feature>
<feature type="transmembrane region" description="Helical" evidence="6">
    <location>
        <begin position="180"/>
        <end position="199"/>
    </location>
</feature>
<protein>
    <recommendedName>
        <fullName evidence="2">Calmodulin</fullName>
    </recommendedName>
</protein>
<reference evidence="8 9" key="1">
    <citation type="submission" date="2018-08" db="EMBL/GenBank/DDBJ databases">
        <title>Aphanomyces genome sequencing and annotation.</title>
        <authorList>
            <person name="Minardi D."/>
            <person name="Oidtmann B."/>
            <person name="Van Der Giezen M."/>
            <person name="Studholme D.J."/>
        </authorList>
    </citation>
    <scope>NUCLEOTIDE SEQUENCE [LARGE SCALE GENOMIC DNA]</scope>
    <source>
        <strain evidence="8 9">NJM0002</strain>
    </source>
</reference>
<keyword evidence="6" id="KW-0472">Membrane</keyword>
<proteinExistence type="inferred from homology"/>
<dbReference type="GO" id="GO:0005509">
    <property type="term" value="F:calcium ion binding"/>
    <property type="evidence" value="ECO:0007669"/>
    <property type="project" value="InterPro"/>
</dbReference>
<keyword evidence="9" id="KW-1185">Reference proteome</keyword>
<dbReference type="PANTHER" id="PTHR23048:SF0">
    <property type="entry name" value="CALMODULIN LIKE 3"/>
    <property type="match status" value="1"/>
</dbReference>
<dbReference type="PROSITE" id="PS50222">
    <property type="entry name" value="EF_HAND_2"/>
    <property type="match status" value="3"/>
</dbReference>
<comment type="similarity">
    <text evidence="1">Belongs to the centrin family.</text>
</comment>
<dbReference type="Proteomes" id="UP000285060">
    <property type="component" value="Unassembled WGS sequence"/>
</dbReference>
<gene>
    <name evidence="8" type="ORF">DYB32_004260</name>
</gene>
<feature type="compositionally biased region" description="Low complexity" evidence="5">
    <location>
        <begin position="681"/>
        <end position="691"/>
    </location>
</feature>
<keyword evidence="4" id="KW-0106">Calcium</keyword>
<dbReference type="InterPro" id="IPR002048">
    <property type="entry name" value="EF_hand_dom"/>
</dbReference>
<dbReference type="GO" id="GO:0016460">
    <property type="term" value="C:myosin II complex"/>
    <property type="evidence" value="ECO:0007669"/>
    <property type="project" value="TreeGrafter"/>
</dbReference>
<evidence type="ECO:0000259" key="7">
    <source>
        <dbReference type="PROSITE" id="PS50222"/>
    </source>
</evidence>
<evidence type="ECO:0000313" key="8">
    <source>
        <dbReference type="EMBL" id="RHY30508.1"/>
    </source>
</evidence>
<feature type="domain" description="EF-hand" evidence="7">
    <location>
        <begin position="743"/>
        <end position="778"/>
    </location>
</feature>
<feature type="transmembrane region" description="Helical" evidence="6">
    <location>
        <begin position="135"/>
        <end position="152"/>
    </location>
</feature>
<dbReference type="InterPro" id="IPR011992">
    <property type="entry name" value="EF-hand-dom_pair"/>
</dbReference>
<keyword evidence="6" id="KW-0812">Transmembrane</keyword>
<dbReference type="EMBL" id="QUSY01000308">
    <property type="protein sequence ID" value="RHY30508.1"/>
    <property type="molecule type" value="Genomic_DNA"/>
</dbReference>
<feature type="domain" description="EF-hand" evidence="7">
    <location>
        <begin position="784"/>
        <end position="811"/>
    </location>
</feature>
<dbReference type="PANTHER" id="PTHR23048">
    <property type="entry name" value="MYOSIN LIGHT CHAIN 1, 3"/>
    <property type="match status" value="1"/>
</dbReference>
<feature type="domain" description="EF-hand" evidence="7">
    <location>
        <begin position="707"/>
        <end position="742"/>
    </location>
</feature>
<name>A0A418AY81_9STRA</name>
<dbReference type="FunFam" id="1.10.238.10:FF:000178">
    <property type="entry name" value="Calmodulin-2 A"/>
    <property type="match status" value="1"/>
</dbReference>
<feature type="transmembrane region" description="Helical" evidence="6">
    <location>
        <begin position="358"/>
        <end position="375"/>
    </location>
</feature>
<dbReference type="Pfam" id="PF13202">
    <property type="entry name" value="EF-hand_5"/>
    <property type="match status" value="1"/>
</dbReference>
<evidence type="ECO:0000256" key="4">
    <source>
        <dbReference type="ARBA" id="ARBA00022837"/>
    </source>
</evidence>
<dbReference type="Gene3D" id="1.10.238.10">
    <property type="entry name" value="EF-hand"/>
    <property type="match status" value="1"/>
</dbReference>